<dbReference type="GO" id="GO:0004144">
    <property type="term" value="F:diacylglycerol O-acyltransferase activity"/>
    <property type="evidence" value="ECO:0007669"/>
    <property type="project" value="InterPro"/>
</dbReference>
<dbReference type="Proteomes" id="UP000294947">
    <property type="component" value="Unassembled WGS sequence"/>
</dbReference>
<dbReference type="Pfam" id="PF03007">
    <property type="entry name" value="WS_DGAT_cat"/>
    <property type="match status" value="1"/>
</dbReference>
<feature type="domain" description="O-acyltransferase WSD1-like N-terminal" evidence="1">
    <location>
        <begin position="70"/>
        <end position="209"/>
    </location>
</feature>
<evidence type="ECO:0000259" key="2">
    <source>
        <dbReference type="Pfam" id="PF06974"/>
    </source>
</evidence>
<protein>
    <submittedName>
        <fullName evidence="3">DUF1298 domain-containing protein</fullName>
    </submittedName>
</protein>
<evidence type="ECO:0000259" key="1">
    <source>
        <dbReference type="Pfam" id="PF03007"/>
    </source>
</evidence>
<keyword evidence="4" id="KW-1185">Reference proteome</keyword>
<organism evidence="3 4">
    <name type="scientific">Saccharopolyspora elongata</name>
    <dbReference type="NCBI Taxonomy" id="2530387"/>
    <lineage>
        <taxon>Bacteria</taxon>
        <taxon>Bacillati</taxon>
        <taxon>Actinomycetota</taxon>
        <taxon>Actinomycetes</taxon>
        <taxon>Pseudonocardiales</taxon>
        <taxon>Pseudonocardiaceae</taxon>
        <taxon>Saccharopolyspora</taxon>
    </lineage>
</organism>
<dbReference type="OrthoDB" id="3212043at2"/>
<comment type="caution">
    <text evidence="3">The sequence shown here is derived from an EMBL/GenBank/DDBJ whole genome shotgun (WGS) entry which is preliminary data.</text>
</comment>
<dbReference type="AlphaFoldDB" id="A0A4R4YAK1"/>
<feature type="domain" description="O-acyltransferase WSD1 C-terminal" evidence="2">
    <location>
        <begin position="302"/>
        <end position="440"/>
    </location>
</feature>
<reference evidence="3 4" key="1">
    <citation type="submission" date="2019-03" db="EMBL/GenBank/DDBJ databases">
        <title>Draft genome sequences of novel Actinobacteria.</title>
        <authorList>
            <person name="Sahin N."/>
            <person name="Ay H."/>
            <person name="Saygin H."/>
        </authorList>
    </citation>
    <scope>NUCLEOTIDE SEQUENCE [LARGE SCALE GENOMIC DNA]</scope>
    <source>
        <strain evidence="3 4">7K502</strain>
    </source>
</reference>
<dbReference type="GO" id="GO:0045017">
    <property type="term" value="P:glycerolipid biosynthetic process"/>
    <property type="evidence" value="ECO:0007669"/>
    <property type="project" value="InterPro"/>
</dbReference>
<dbReference type="InterPro" id="IPR023213">
    <property type="entry name" value="CAT-like_dom_sf"/>
</dbReference>
<proteinExistence type="predicted"/>
<dbReference type="EMBL" id="SMKW01000056">
    <property type="protein sequence ID" value="TDD41618.1"/>
    <property type="molecule type" value="Genomic_DNA"/>
</dbReference>
<evidence type="ECO:0000313" key="3">
    <source>
        <dbReference type="EMBL" id="TDD41618.1"/>
    </source>
</evidence>
<dbReference type="Gene3D" id="3.30.559.10">
    <property type="entry name" value="Chloramphenicol acetyltransferase-like domain"/>
    <property type="match status" value="1"/>
</dbReference>
<name>A0A4R4YAK1_9PSEU</name>
<sequence>MSRFCDCCDLPGVTRWRLVRRIRLLLDYRLDTHGSGEIREKGSMDDFLSATEELLAGGVEPAGVAALFSGEPPDITELRERVAERWGPFSRLRWMLPAEESSLRRRRWTELDRFDPRQQVVEGDDLELEALLGSLVIQPLPRDIPPWRLHLVRRPSRDGFALVLIAHHAVLDMESCKILFCHLLDGPAPRARTRTGGAPESESFRRTAMSTLRNVLVGGRSLPAAEPEPELACASVDAGQLRAVRSALPGEGVTPTEVLLASTTGAVRRVFGRPYNWPGKSGELYAVVPKNRRTGQNAQELGNILTGVRVPLPVAEDRPEERLAACRGVLGRADSVDGAARLLDAALTLGPWALRAATALLTSANFASVQCTTLRWTPGAWALGGAPLRRVVAMPDIPAPGAISVSLVGFADALSLSVLSNTRPGDARSLADAVEREITLLADLAAQVGPDR</sequence>
<gene>
    <name evidence="3" type="ORF">E1288_31875</name>
</gene>
<dbReference type="SUPFAM" id="SSF52777">
    <property type="entry name" value="CoA-dependent acyltransferases"/>
    <property type="match status" value="1"/>
</dbReference>
<accession>A0A4R4YAK1</accession>
<evidence type="ECO:0000313" key="4">
    <source>
        <dbReference type="Proteomes" id="UP000294947"/>
    </source>
</evidence>
<dbReference type="InterPro" id="IPR009721">
    <property type="entry name" value="O-acyltransferase_WSD1_C"/>
</dbReference>
<dbReference type="Pfam" id="PF06974">
    <property type="entry name" value="WS_DGAT_C"/>
    <property type="match status" value="1"/>
</dbReference>
<dbReference type="InterPro" id="IPR004255">
    <property type="entry name" value="O-acyltransferase_WSD1_N"/>
</dbReference>